<organism evidence="1 2">
    <name type="scientific">Mycena rosella</name>
    <name type="common">Pink bonnet</name>
    <name type="synonym">Agaricus rosellus</name>
    <dbReference type="NCBI Taxonomy" id="1033263"/>
    <lineage>
        <taxon>Eukaryota</taxon>
        <taxon>Fungi</taxon>
        <taxon>Dikarya</taxon>
        <taxon>Basidiomycota</taxon>
        <taxon>Agaricomycotina</taxon>
        <taxon>Agaricomycetes</taxon>
        <taxon>Agaricomycetidae</taxon>
        <taxon>Agaricales</taxon>
        <taxon>Marasmiineae</taxon>
        <taxon>Mycenaceae</taxon>
        <taxon>Mycena</taxon>
    </lineage>
</organism>
<dbReference type="Proteomes" id="UP001221757">
    <property type="component" value="Unassembled WGS sequence"/>
</dbReference>
<name>A0AAD7CMJ8_MYCRO</name>
<dbReference type="EMBL" id="JARKIE010000335">
    <property type="protein sequence ID" value="KAJ7653451.1"/>
    <property type="molecule type" value="Genomic_DNA"/>
</dbReference>
<accession>A0AAD7CMJ8</accession>
<proteinExistence type="predicted"/>
<reference evidence="1" key="1">
    <citation type="submission" date="2023-03" db="EMBL/GenBank/DDBJ databases">
        <title>Massive genome expansion in bonnet fungi (Mycena s.s.) driven by repeated elements and novel gene families across ecological guilds.</title>
        <authorList>
            <consortium name="Lawrence Berkeley National Laboratory"/>
            <person name="Harder C.B."/>
            <person name="Miyauchi S."/>
            <person name="Viragh M."/>
            <person name="Kuo A."/>
            <person name="Thoen E."/>
            <person name="Andreopoulos B."/>
            <person name="Lu D."/>
            <person name="Skrede I."/>
            <person name="Drula E."/>
            <person name="Henrissat B."/>
            <person name="Morin E."/>
            <person name="Kohler A."/>
            <person name="Barry K."/>
            <person name="LaButti K."/>
            <person name="Morin E."/>
            <person name="Salamov A."/>
            <person name="Lipzen A."/>
            <person name="Mereny Z."/>
            <person name="Hegedus B."/>
            <person name="Baldrian P."/>
            <person name="Stursova M."/>
            <person name="Weitz H."/>
            <person name="Taylor A."/>
            <person name="Grigoriev I.V."/>
            <person name="Nagy L.G."/>
            <person name="Martin F."/>
            <person name="Kauserud H."/>
        </authorList>
    </citation>
    <scope>NUCLEOTIDE SEQUENCE</scope>
    <source>
        <strain evidence="1">CBHHK067</strain>
    </source>
</reference>
<evidence type="ECO:0000313" key="2">
    <source>
        <dbReference type="Proteomes" id="UP001221757"/>
    </source>
</evidence>
<keyword evidence="2" id="KW-1185">Reference proteome</keyword>
<gene>
    <name evidence="1" type="ORF">B0H17DRAFT_957466</name>
</gene>
<sequence length="127" mass="13800">MPGAFPRGDGGVSTRQMTGAARHDIMSFVVDAWNTWKVLGQGKTPIVAAATLLTDFAAALLAAERVDALRLFELHMAVVEDLSRQHATEVAAWSRLSRTTIKSGGKIHSVYQHESTKGTPSWIVTRI</sequence>
<comment type="caution">
    <text evidence="1">The sequence shown here is derived from an EMBL/GenBank/DDBJ whole genome shotgun (WGS) entry which is preliminary data.</text>
</comment>
<protein>
    <submittedName>
        <fullName evidence="1">Uncharacterized protein</fullName>
    </submittedName>
</protein>
<dbReference type="AlphaFoldDB" id="A0AAD7CMJ8"/>
<evidence type="ECO:0000313" key="1">
    <source>
        <dbReference type="EMBL" id="KAJ7653451.1"/>
    </source>
</evidence>